<feature type="compositionally biased region" description="Polar residues" evidence="4">
    <location>
        <begin position="284"/>
        <end position="303"/>
    </location>
</feature>
<dbReference type="Proteomes" id="UP000887013">
    <property type="component" value="Unassembled WGS sequence"/>
</dbReference>
<feature type="domain" description="CSD" evidence="5">
    <location>
        <begin position="148"/>
        <end position="213"/>
    </location>
</feature>
<dbReference type="InterPro" id="IPR001878">
    <property type="entry name" value="Znf_CCHC"/>
</dbReference>
<dbReference type="InterPro" id="IPR002059">
    <property type="entry name" value="CSP_DNA-bd"/>
</dbReference>
<dbReference type="PANTHER" id="PTHR46109:SF1">
    <property type="entry name" value="PROTEIN LIN-28 HOMOLOG"/>
    <property type="match status" value="1"/>
</dbReference>
<gene>
    <name evidence="6" type="primary">lin-28</name>
    <name evidence="6" type="ORF">NPIL_274501</name>
</gene>
<dbReference type="PANTHER" id="PTHR46109">
    <property type="entry name" value="PROTEIN LIN-28"/>
    <property type="match status" value="1"/>
</dbReference>
<feature type="region of interest" description="Disordered" evidence="4">
    <location>
        <begin position="274"/>
        <end position="316"/>
    </location>
</feature>
<name>A0A8X6NM82_NEPPI</name>
<dbReference type="PRINTS" id="PR00050">
    <property type="entry name" value="COLDSHOCK"/>
</dbReference>
<dbReference type="GO" id="GO:0005737">
    <property type="term" value="C:cytoplasm"/>
    <property type="evidence" value="ECO:0007669"/>
    <property type="project" value="UniProtKB-SubCell"/>
</dbReference>
<comment type="subcellular location">
    <subcellularLocation>
        <location evidence="1">Cytoplasm</location>
    </subcellularLocation>
</comment>
<sequence>MTRISSSSPTQMNGTDSVHEAILPMSNGKSNESSPETGLINKNETTPMTHIVLFEGSFLYFLLTMKNHLRVPADRIVVLYLSKEVPLVKIPRLLVRRGCQVCTLERPELDACDQEQESISTTDRSDTSHATGFLIPGASSEGASASHRRRGKCKWFNVAKGWGFITPVDGGPDVFVHQSVIQMSGFRSLGDEEEVEFDCKVSDKGLEATVVTGPQSSDCKGSHRRPMSKKRFRKIRCYNCGEFANHIAAKCNLGPQPKRCHSCKSDDHLIADCPSRETKDSETKTNGTSHPASETLSSITPSCSPEADDTEQNGQD</sequence>
<feature type="region of interest" description="Disordered" evidence="4">
    <location>
        <begin position="112"/>
        <end position="146"/>
    </location>
</feature>
<dbReference type="OrthoDB" id="422005at2759"/>
<dbReference type="GO" id="GO:0008270">
    <property type="term" value="F:zinc ion binding"/>
    <property type="evidence" value="ECO:0007669"/>
    <property type="project" value="InterPro"/>
</dbReference>
<comment type="caution">
    <text evidence="6">The sequence shown here is derived from an EMBL/GenBank/DDBJ whole genome shotgun (WGS) entry which is preliminary data.</text>
</comment>
<dbReference type="PROSITE" id="PS51857">
    <property type="entry name" value="CSD_2"/>
    <property type="match status" value="1"/>
</dbReference>
<evidence type="ECO:0000259" key="5">
    <source>
        <dbReference type="PROSITE" id="PS51857"/>
    </source>
</evidence>
<dbReference type="InterPro" id="IPR036875">
    <property type="entry name" value="Znf_CCHC_sf"/>
</dbReference>
<organism evidence="6 7">
    <name type="scientific">Nephila pilipes</name>
    <name type="common">Giant wood spider</name>
    <name type="synonym">Nephila maculata</name>
    <dbReference type="NCBI Taxonomy" id="299642"/>
    <lineage>
        <taxon>Eukaryota</taxon>
        <taxon>Metazoa</taxon>
        <taxon>Ecdysozoa</taxon>
        <taxon>Arthropoda</taxon>
        <taxon>Chelicerata</taxon>
        <taxon>Arachnida</taxon>
        <taxon>Araneae</taxon>
        <taxon>Araneomorphae</taxon>
        <taxon>Entelegynae</taxon>
        <taxon>Araneoidea</taxon>
        <taxon>Nephilidae</taxon>
        <taxon>Nephila</taxon>
    </lineage>
</organism>
<dbReference type="SUPFAM" id="SSF50249">
    <property type="entry name" value="Nucleic acid-binding proteins"/>
    <property type="match status" value="1"/>
</dbReference>
<dbReference type="SMART" id="SM00343">
    <property type="entry name" value="ZnF_C2HC"/>
    <property type="match status" value="2"/>
</dbReference>
<dbReference type="GO" id="GO:0005634">
    <property type="term" value="C:nucleus"/>
    <property type="evidence" value="ECO:0007669"/>
    <property type="project" value="TreeGrafter"/>
</dbReference>
<dbReference type="Gene3D" id="2.40.50.140">
    <property type="entry name" value="Nucleic acid-binding proteins"/>
    <property type="match status" value="1"/>
</dbReference>
<keyword evidence="7" id="KW-1185">Reference proteome</keyword>
<feature type="compositionally biased region" description="Acidic residues" evidence="4">
    <location>
        <begin position="306"/>
        <end position="316"/>
    </location>
</feature>
<dbReference type="AlphaFoldDB" id="A0A8X6NM82"/>
<feature type="compositionally biased region" description="Basic and acidic residues" evidence="4">
    <location>
        <begin position="274"/>
        <end position="283"/>
    </location>
</feature>
<evidence type="ECO:0000256" key="1">
    <source>
        <dbReference type="ARBA" id="ARBA00004496"/>
    </source>
</evidence>
<dbReference type="InterPro" id="IPR012340">
    <property type="entry name" value="NA-bd_OB-fold"/>
</dbReference>
<dbReference type="SUPFAM" id="SSF57756">
    <property type="entry name" value="Retrovirus zinc finger-like domains"/>
    <property type="match status" value="1"/>
</dbReference>
<protein>
    <submittedName>
        <fullName evidence="6">Protein lin-28 homolog</fullName>
    </submittedName>
</protein>
<evidence type="ECO:0000313" key="6">
    <source>
        <dbReference type="EMBL" id="GFT22782.1"/>
    </source>
</evidence>
<dbReference type="CDD" id="cd04458">
    <property type="entry name" value="CSP_CDS"/>
    <property type="match status" value="1"/>
</dbReference>
<proteinExistence type="inferred from homology"/>
<dbReference type="InterPro" id="IPR011129">
    <property type="entry name" value="CSD"/>
</dbReference>
<comment type="similarity">
    <text evidence="2">Belongs to the lin-28 family.</text>
</comment>
<evidence type="ECO:0000313" key="7">
    <source>
        <dbReference type="Proteomes" id="UP000887013"/>
    </source>
</evidence>
<dbReference type="Gene3D" id="4.10.60.10">
    <property type="entry name" value="Zinc finger, CCHC-type"/>
    <property type="match status" value="1"/>
</dbReference>
<accession>A0A8X6NM82</accession>
<dbReference type="Pfam" id="PF00313">
    <property type="entry name" value="CSD"/>
    <property type="match status" value="1"/>
</dbReference>
<reference evidence="6" key="1">
    <citation type="submission" date="2020-08" db="EMBL/GenBank/DDBJ databases">
        <title>Multicomponent nature underlies the extraordinary mechanical properties of spider dragline silk.</title>
        <authorList>
            <person name="Kono N."/>
            <person name="Nakamura H."/>
            <person name="Mori M."/>
            <person name="Yoshida Y."/>
            <person name="Ohtoshi R."/>
            <person name="Malay A.D."/>
            <person name="Moran D.A.P."/>
            <person name="Tomita M."/>
            <person name="Numata K."/>
            <person name="Arakawa K."/>
        </authorList>
    </citation>
    <scope>NUCLEOTIDE SEQUENCE</scope>
</reference>
<evidence type="ECO:0000256" key="4">
    <source>
        <dbReference type="SAM" id="MobiDB-lite"/>
    </source>
</evidence>
<dbReference type="EMBL" id="BMAW01106157">
    <property type="protein sequence ID" value="GFT22782.1"/>
    <property type="molecule type" value="Genomic_DNA"/>
</dbReference>
<evidence type="ECO:0000256" key="3">
    <source>
        <dbReference type="ARBA" id="ARBA00022490"/>
    </source>
</evidence>
<dbReference type="GO" id="GO:0003729">
    <property type="term" value="F:mRNA binding"/>
    <property type="evidence" value="ECO:0007669"/>
    <property type="project" value="TreeGrafter"/>
</dbReference>
<evidence type="ECO:0000256" key="2">
    <source>
        <dbReference type="ARBA" id="ARBA00008840"/>
    </source>
</evidence>
<dbReference type="InterPro" id="IPR051373">
    <property type="entry name" value="Lin-28_RNA-binding"/>
</dbReference>
<dbReference type="SMART" id="SM00357">
    <property type="entry name" value="CSP"/>
    <property type="match status" value="1"/>
</dbReference>
<dbReference type="GO" id="GO:0031054">
    <property type="term" value="P:pre-miRNA processing"/>
    <property type="evidence" value="ECO:0007669"/>
    <property type="project" value="TreeGrafter"/>
</dbReference>
<keyword evidence="3" id="KW-0963">Cytoplasm</keyword>